<dbReference type="OrthoDB" id="6153109at2759"/>
<feature type="domain" description="DDE-1" evidence="1">
    <location>
        <begin position="9"/>
        <end position="117"/>
    </location>
</feature>
<dbReference type="GO" id="GO:0003676">
    <property type="term" value="F:nucleic acid binding"/>
    <property type="evidence" value="ECO:0007669"/>
    <property type="project" value="InterPro"/>
</dbReference>
<dbReference type="Gene3D" id="3.30.420.10">
    <property type="entry name" value="Ribonuclease H-like superfamily/Ribonuclease H"/>
    <property type="match status" value="1"/>
</dbReference>
<sequence>MLHQGLSLLWFQRVFLPNIGPERPQLLIFDGHDSHHHVELVECARENGIILMEMPAHCSHWLQPLDRSVFGPLKKKWREVNTTFIMETGCPITHGNFFRLFSRAWNSLKPSYLLNGFRVTGIFPFDPTAIPEEAYLPSNLYADPAGDNGKSDTSSTFALSSSEVLPSSSLGMAGDCPPQATRITAYCTGLK</sequence>
<keyword evidence="2" id="KW-1185">Reference proteome</keyword>
<gene>
    <name evidence="3" type="primary">LOC111103608</name>
</gene>
<accession>A0A8B8ANU1</accession>
<dbReference type="GeneID" id="111103608"/>
<evidence type="ECO:0000313" key="3">
    <source>
        <dbReference type="RefSeq" id="XP_022292706.1"/>
    </source>
</evidence>
<name>A0A8B8ANU1_CRAVI</name>
<dbReference type="AlphaFoldDB" id="A0A8B8ANU1"/>
<proteinExistence type="predicted"/>
<dbReference type="InterPro" id="IPR004875">
    <property type="entry name" value="DDE_SF_endonuclease_dom"/>
</dbReference>
<evidence type="ECO:0000313" key="2">
    <source>
        <dbReference type="Proteomes" id="UP000694844"/>
    </source>
</evidence>
<reference evidence="3" key="1">
    <citation type="submission" date="2025-08" db="UniProtKB">
        <authorList>
            <consortium name="RefSeq"/>
        </authorList>
    </citation>
    <scope>IDENTIFICATION</scope>
    <source>
        <tissue evidence="3">Whole sample</tissue>
    </source>
</reference>
<dbReference type="Pfam" id="PF03184">
    <property type="entry name" value="DDE_1"/>
    <property type="match status" value="1"/>
</dbReference>
<organism evidence="2 3">
    <name type="scientific">Crassostrea virginica</name>
    <name type="common">Eastern oyster</name>
    <dbReference type="NCBI Taxonomy" id="6565"/>
    <lineage>
        <taxon>Eukaryota</taxon>
        <taxon>Metazoa</taxon>
        <taxon>Spiralia</taxon>
        <taxon>Lophotrochozoa</taxon>
        <taxon>Mollusca</taxon>
        <taxon>Bivalvia</taxon>
        <taxon>Autobranchia</taxon>
        <taxon>Pteriomorphia</taxon>
        <taxon>Ostreida</taxon>
        <taxon>Ostreoidea</taxon>
        <taxon>Ostreidae</taxon>
        <taxon>Crassostrea</taxon>
    </lineage>
</organism>
<dbReference type="KEGG" id="cvn:111103608"/>
<dbReference type="RefSeq" id="XP_022292706.1">
    <property type="nucleotide sequence ID" value="XM_022436998.1"/>
</dbReference>
<dbReference type="Proteomes" id="UP000694844">
    <property type="component" value="Chromosome 7"/>
</dbReference>
<evidence type="ECO:0000259" key="1">
    <source>
        <dbReference type="Pfam" id="PF03184"/>
    </source>
</evidence>
<protein>
    <submittedName>
        <fullName evidence="3">Uncharacterized protein LOC111103608</fullName>
    </submittedName>
</protein>
<dbReference type="InterPro" id="IPR036397">
    <property type="entry name" value="RNaseH_sf"/>
</dbReference>